<evidence type="ECO:0000313" key="2">
    <source>
        <dbReference type="EMBL" id="KAH3887998.1"/>
    </source>
</evidence>
<feature type="coiled-coil region" evidence="1">
    <location>
        <begin position="1"/>
        <end position="93"/>
    </location>
</feature>
<evidence type="ECO:0000313" key="3">
    <source>
        <dbReference type="Proteomes" id="UP000828390"/>
    </source>
</evidence>
<comment type="caution">
    <text evidence="2">The sequence shown here is derived from an EMBL/GenBank/DDBJ whole genome shotgun (WGS) entry which is preliminary data.</text>
</comment>
<accession>A0A9D4S2F6</accession>
<keyword evidence="3" id="KW-1185">Reference proteome</keyword>
<dbReference type="EMBL" id="JAIWYP010000001">
    <property type="protein sequence ID" value="KAH3887998.1"/>
    <property type="molecule type" value="Genomic_DNA"/>
</dbReference>
<proteinExistence type="predicted"/>
<evidence type="ECO:0000256" key="1">
    <source>
        <dbReference type="SAM" id="Coils"/>
    </source>
</evidence>
<organism evidence="2 3">
    <name type="scientific">Dreissena polymorpha</name>
    <name type="common">Zebra mussel</name>
    <name type="synonym">Mytilus polymorpha</name>
    <dbReference type="NCBI Taxonomy" id="45954"/>
    <lineage>
        <taxon>Eukaryota</taxon>
        <taxon>Metazoa</taxon>
        <taxon>Spiralia</taxon>
        <taxon>Lophotrochozoa</taxon>
        <taxon>Mollusca</taxon>
        <taxon>Bivalvia</taxon>
        <taxon>Autobranchia</taxon>
        <taxon>Heteroconchia</taxon>
        <taxon>Euheterodonta</taxon>
        <taxon>Imparidentia</taxon>
        <taxon>Neoheterodontei</taxon>
        <taxon>Myida</taxon>
        <taxon>Dreissenoidea</taxon>
        <taxon>Dreissenidae</taxon>
        <taxon>Dreissena</taxon>
    </lineage>
</organism>
<gene>
    <name evidence="2" type="ORF">DPMN_012019</name>
</gene>
<reference evidence="2" key="2">
    <citation type="submission" date="2020-11" db="EMBL/GenBank/DDBJ databases">
        <authorList>
            <person name="McCartney M.A."/>
            <person name="Auch B."/>
            <person name="Kono T."/>
            <person name="Mallez S."/>
            <person name="Becker A."/>
            <person name="Gohl D.M."/>
            <person name="Silverstein K.A.T."/>
            <person name="Koren S."/>
            <person name="Bechman K.B."/>
            <person name="Herman A."/>
            <person name="Abrahante J.E."/>
            <person name="Garbe J."/>
        </authorList>
    </citation>
    <scope>NUCLEOTIDE SEQUENCE</scope>
    <source>
        <strain evidence="2">Duluth1</strain>
        <tissue evidence="2">Whole animal</tissue>
    </source>
</reference>
<reference evidence="2" key="1">
    <citation type="journal article" date="2019" name="bioRxiv">
        <title>The Genome of the Zebra Mussel, Dreissena polymorpha: A Resource for Invasive Species Research.</title>
        <authorList>
            <person name="McCartney M.A."/>
            <person name="Auch B."/>
            <person name="Kono T."/>
            <person name="Mallez S."/>
            <person name="Zhang Y."/>
            <person name="Obille A."/>
            <person name="Becker A."/>
            <person name="Abrahante J.E."/>
            <person name="Garbe J."/>
            <person name="Badalamenti J.P."/>
            <person name="Herman A."/>
            <person name="Mangelson H."/>
            <person name="Liachko I."/>
            <person name="Sullivan S."/>
            <person name="Sone E.D."/>
            <person name="Koren S."/>
            <person name="Silverstein K.A.T."/>
            <person name="Beckman K.B."/>
            <person name="Gohl D.M."/>
        </authorList>
    </citation>
    <scope>NUCLEOTIDE SEQUENCE</scope>
    <source>
        <strain evidence="2">Duluth1</strain>
        <tissue evidence="2">Whole animal</tissue>
    </source>
</reference>
<keyword evidence="1" id="KW-0175">Coiled coil</keyword>
<dbReference type="AlphaFoldDB" id="A0A9D4S2F6"/>
<dbReference type="Proteomes" id="UP000828390">
    <property type="component" value="Unassembled WGS sequence"/>
</dbReference>
<sequence length="167" mass="19016">MQLLLNNLQTVIDELNKLKSTQEANIQSKEVLCSEKQQEIQDLQKKLNAALDALENTTLKELNKVQTKLQTSLERIVDNCKRLKDDLQSLSEAVNGVRFKSKKKIEFIACIKCLDKIQESESYLKENPVKVESLIIFQANADIEQFLSTQPSLGMIVDSMQSQTLQM</sequence>
<protein>
    <submittedName>
        <fullName evidence="2">Uncharacterized protein</fullName>
    </submittedName>
</protein>
<name>A0A9D4S2F6_DREPO</name>